<protein>
    <recommendedName>
        <fullName evidence="4">DUF3493 domain-containing protein</fullName>
    </recommendedName>
</protein>
<reference evidence="2 3" key="1">
    <citation type="journal article" date="2007" name="PLoS Genet.">
        <title>Patterns and implications of gene gain and loss in the evolution of Prochlorococcus.</title>
        <authorList>
            <person name="Kettler G.C."/>
            <person name="Martiny A.C."/>
            <person name="Huang K."/>
            <person name="Zucker J."/>
            <person name="Coleman M.L."/>
            <person name="Rodrigue S."/>
            <person name="Chen F."/>
            <person name="Lapidus A."/>
            <person name="Ferriera S."/>
            <person name="Johnson J."/>
            <person name="Steglich C."/>
            <person name="Church G.M."/>
            <person name="Richardson P."/>
            <person name="Chisholm S.W."/>
        </authorList>
    </citation>
    <scope>NUCLEOTIDE SEQUENCE [LARGE SCALE GENOMIC DNA]</scope>
    <source>
        <strain evidence="3">MIT 9211</strain>
    </source>
</reference>
<accession>A9BCI7</accession>
<keyword evidence="1" id="KW-1133">Transmembrane helix</keyword>
<sequence>MTLDPKVRKKLLKESRNPFLGIRRILWISLLGSAGIGLVIMIIRLISGDSVLFGDLGIQITAFLVLGLLTIFDRRRSD</sequence>
<evidence type="ECO:0008006" key="4">
    <source>
        <dbReference type="Google" id="ProtNLM"/>
    </source>
</evidence>
<dbReference type="InterPro" id="IPR021883">
    <property type="entry name" value="LPA1-like"/>
</dbReference>
<dbReference type="AlphaFoldDB" id="A9BCI7"/>
<dbReference type="HOGENOM" id="CLU_166142_0_0_3"/>
<dbReference type="OrthoDB" id="557729at2"/>
<keyword evidence="1" id="KW-0472">Membrane</keyword>
<dbReference type="KEGG" id="pmj:P9211_16181"/>
<organism evidence="2 3">
    <name type="scientific">Prochlorococcus marinus (strain MIT 9211)</name>
    <dbReference type="NCBI Taxonomy" id="93059"/>
    <lineage>
        <taxon>Bacteria</taxon>
        <taxon>Bacillati</taxon>
        <taxon>Cyanobacteriota</taxon>
        <taxon>Cyanophyceae</taxon>
        <taxon>Synechococcales</taxon>
        <taxon>Prochlorococcaceae</taxon>
        <taxon>Prochlorococcus</taxon>
    </lineage>
</organism>
<dbReference type="eggNOG" id="ENOG502ZXYJ">
    <property type="taxonomic scope" value="Bacteria"/>
</dbReference>
<feature type="transmembrane region" description="Helical" evidence="1">
    <location>
        <begin position="25"/>
        <end position="46"/>
    </location>
</feature>
<feature type="transmembrane region" description="Helical" evidence="1">
    <location>
        <begin position="52"/>
        <end position="72"/>
    </location>
</feature>
<keyword evidence="1" id="KW-0812">Transmembrane</keyword>
<dbReference type="EMBL" id="CP000878">
    <property type="protein sequence ID" value="ABX09549.1"/>
    <property type="molecule type" value="Genomic_DNA"/>
</dbReference>
<name>A9BCI7_PROM4</name>
<dbReference type="Pfam" id="PF11998">
    <property type="entry name" value="DUF3493"/>
    <property type="match status" value="1"/>
</dbReference>
<gene>
    <name evidence="2" type="ordered locus">P9211_16181</name>
</gene>
<evidence type="ECO:0000313" key="2">
    <source>
        <dbReference type="EMBL" id="ABX09549.1"/>
    </source>
</evidence>
<evidence type="ECO:0000256" key="1">
    <source>
        <dbReference type="SAM" id="Phobius"/>
    </source>
</evidence>
<proteinExistence type="predicted"/>
<keyword evidence="3" id="KW-1185">Reference proteome</keyword>
<dbReference type="Proteomes" id="UP000000788">
    <property type="component" value="Chromosome"/>
</dbReference>
<evidence type="ECO:0000313" key="3">
    <source>
        <dbReference type="Proteomes" id="UP000000788"/>
    </source>
</evidence>